<sequence length="71" mass="8561">MKKLIIILMFLGVFLYAENFSEMSNQELISIMGYVDKKNQKKFEQELKSRISTMSEKEKEMYKENLKKMKK</sequence>
<dbReference type="EMBL" id="NXIE01000001">
    <property type="protein sequence ID" value="RXK14169.1"/>
    <property type="molecule type" value="Genomic_DNA"/>
</dbReference>
<reference evidence="1 2" key="1">
    <citation type="submission" date="2017-09" db="EMBL/GenBank/DDBJ databases">
        <title>Genomics of the genus Arcobacter.</title>
        <authorList>
            <person name="Perez-Cataluna A."/>
            <person name="Figueras M.J."/>
            <person name="Salas-Masso N."/>
        </authorList>
    </citation>
    <scope>NUCLEOTIDE SEQUENCE [LARGE SCALE GENOMIC DNA]</scope>
    <source>
        <strain evidence="1 2">F156-34</strain>
    </source>
</reference>
<dbReference type="AlphaFoldDB" id="A0A4Q1B6F0"/>
<comment type="caution">
    <text evidence="1">The sequence shown here is derived from an EMBL/GenBank/DDBJ whole genome shotgun (WGS) entry which is preliminary data.</text>
</comment>
<dbReference type="OrthoDB" id="5340094at2"/>
<accession>A0A4Q1B6F0</accession>
<dbReference type="InterPro" id="IPR009488">
    <property type="entry name" value="DUF1104"/>
</dbReference>
<protein>
    <submittedName>
        <fullName evidence="1">DUF1104 domain-containing protein</fullName>
    </submittedName>
</protein>
<evidence type="ECO:0000313" key="1">
    <source>
        <dbReference type="EMBL" id="RXK14169.1"/>
    </source>
</evidence>
<organism evidence="1 2">
    <name type="scientific">Halarcobacter mediterraneus</name>
    <dbReference type="NCBI Taxonomy" id="2023153"/>
    <lineage>
        <taxon>Bacteria</taxon>
        <taxon>Pseudomonadati</taxon>
        <taxon>Campylobacterota</taxon>
        <taxon>Epsilonproteobacteria</taxon>
        <taxon>Campylobacterales</taxon>
        <taxon>Arcobacteraceae</taxon>
        <taxon>Halarcobacter</taxon>
    </lineage>
</organism>
<dbReference type="Proteomes" id="UP000289718">
    <property type="component" value="Unassembled WGS sequence"/>
</dbReference>
<proteinExistence type="predicted"/>
<dbReference type="RefSeq" id="WP_129060280.1">
    <property type="nucleotide sequence ID" value="NZ_NXIE01000001.1"/>
</dbReference>
<name>A0A4Q1B6F0_9BACT</name>
<dbReference type="Pfam" id="PF06518">
    <property type="entry name" value="DUF1104"/>
    <property type="match status" value="1"/>
</dbReference>
<keyword evidence="2" id="KW-1185">Reference proteome</keyword>
<dbReference type="InterPro" id="IPR038310">
    <property type="entry name" value="DUF1104_sf"/>
</dbReference>
<dbReference type="Gene3D" id="1.20.120.1430">
    <property type="entry name" value="HP0721 helical bundle"/>
    <property type="match status" value="1"/>
</dbReference>
<gene>
    <name evidence="1" type="ORF">CP965_01605</name>
</gene>
<evidence type="ECO:0000313" key="2">
    <source>
        <dbReference type="Proteomes" id="UP000289718"/>
    </source>
</evidence>